<evidence type="ECO:0000256" key="2">
    <source>
        <dbReference type="ARBA" id="ARBA00022723"/>
    </source>
</evidence>
<dbReference type="SUPFAM" id="SSF51182">
    <property type="entry name" value="RmlC-like cupins"/>
    <property type="match status" value="1"/>
</dbReference>
<dbReference type="Proteomes" id="UP000199379">
    <property type="component" value="Unassembled WGS sequence"/>
</dbReference>
<accession>A0A1H6VJ46</accession>
<keyword evidence="2" id="KW-0479">Metal-binding</keyword>
<comment type="catalytic activity">
    <reaction evidence="6">
        <text>D-lyxose = D-xylulose</text>
        <dbReference type="Rhea" id="RHEA:14201"/>
        <dbReference type="ChEBI" id="CHEBI:16789"/>
        <dbReference type="ChEBI" id="CHEBI:17140"/>
        <dbReference type="EC" id="5.3.1.15"/>
    </reaction>
</comment>
<dbReference type="InterPro" id="IPR014710">
    <property type="entry name" value="RmlC-like_jellyroll"/>
</dbReference>
<dbReference type="CDD" id="cd20309">
    <property type="entry name" value="cupin_EcSI"/>
    <property type="match status" value="1"/>
</dbReference>
<keyword evidence="4" id="KW-0413">Isomerase</keyword>
<sequence length="221" mass="24471">MKRSEINEIIAESDAFIRSHGAILPPFAYWSPERLRGPEAEMIRARGLGWDITDYGQGRFAEMGLFLFTIRNGTVADLGSGKGMLYAEKVMITRDRQLSPMHRHNIKAEDIINRGGGDLVLELWAPDENGGIDRHSDVTVPSDGVPVTLQAGGHLRLKPGQSVTLMPGIWHAFWAEGGDCLVGEVSTVNDDRTDNVFEQPIPRFSQVEEDAAPDRLLVSDY</sequence>
<dbReference type="AlphaFoldDB" id="A0A1H6VJ46"/>
<comment type="similarity">
    <text evidence="7">Belongs to the D-lyxose ketol-isomerase family.</text>
</comment>
<evidence type="ECO:0000256" key="7">
    <source>
        <dbReference type="ARBA" id="ARBA00044951"/>
    </source>
</evidence>
<reference evidence="9 10" key="1">
    <citation type="submission" date="2016-10" db="EMBL/GenBank/DDBJ databases">
        <authorList>
            <person name="de Groot N.N."/>
        </authorList>
    </citation>
    <scope>NUCLEOTIDE SEQUENCE [LARGE SCALE GENOMIC DNA]</scope>
    <source>
        <strain evidence="9 10">DSM 29340</strain>
    </source>
</reference>
<dbReference type="InterPro" id="IPR047581">
    <property type="entry name" value="EcSI_cupin"/>
</dbReference>
<dbReference type="InterPro" id="IPR010864">
    <property type="entry name" value="D-lyxose_isomer"/>
</dbReference>
<proteinExistence type="inferred from homology"/>
<dbReference type="EC" id="5.3.1.15" evidence="8"/>
<evidence type="ECO:0000256" key="8">
    <source>
        <dbReference type="ARBA" id="ARBA00044972"/>
    </source>
</evidence>
<name>A0A1H6VJ46_9RHOB</name>
<keyword evidence="5" id="KW-0119">Carbohydrate metabolism</keyword>
<dbReference type="RefSeq" id="WP_092363334.1">
    <property type="nucleotide sequence ID" value="NZ_BMGV01000003.1"/>
</dbReference>
<dbReference type="EMBL" id="FNYD01000003">
    <property type="protein sequence ID" value="SEJ00265.1"/>
    <property type="molecule type" value="Genomic_DNA"/>
</dbReference>
<evidence type="ECO:0000256" key="3">
    <source>
        <dbReference type="ARBA" id="ARBA00023211"/>
    </source>
</evidence>
<evidence type="ECO:0000256" key="1">
    <source>
        <dbReference type="ARBA" id="ARBA00001936"/>
    </source>
</evidence>
<gene>
    <name evidence="9" type="ORF">SAMN05444007_103110</name>
</gene>
<evidence type="ECO:0000256" key="6">
    <source>
        <dbReference type="ARBA" id="ARBA00044907"/>
    </source>
</evidence>
<dbReference type="STRING" id="1227549.SAMN05444007_103110"/>
<dbReference type="GO" id="GO:0046872">
    <property type="term" value="F:metal ion binding"/>
    <property type="evidence" value="ECO:0007669"/>
    <property type="project" value="UniProtKB-KW"/>
</dbReference>
<evidence type="ECO:0000256" key="4">
    <source>
        <dbReference type="ARBA" id="ARBA00023235"/>
    </source>
</evidence>
<evidence type="ECO:0000256" key="5">
    <source>
        <dbReference type="ARBA" id="ARBA00023277"/>
    </source>
</evidence>
<organism evidence="9 10">
    <name type="scientific">Cribrihabitans marinus</name>
    <dbReference type="NCBI Taxonomy" id="1227549"/>
    <lineage>
        <taxon>Bacteria</taxon>
        <taxon>Pseudomonadati</taxon>
        <taxon>Pseudomonadota</taxon>
        <taxon>Alphaproteobacteria</taxon>
        <taxon>Rhodobacterales</taxon>
        <taxon>Paracoccaceae</taxon>
        <taxon>Cribrihabitans</taxon>
    </lineage>
</organism>
<dbReference type="OrthoDB" id="27002at2"/>
<comment type="cofactor">
    <cofactor evidence="1">
        <name>Mn(2+)</name>
        <dbReference type="ChEBI" id="CHEBI:29035"/>
    </cofactor>
</comment>
<evidence type="ECO:0000313" key="10">
    <source>
        <dbReference type="Proteomes" id="UP000199379"/>
    </source>
</evidence>
<evidence type="ECO:0000313" key="9">
    <source>
        <dbReference type="EMBL" id="SEJ00265.1"/>
    </source>
</evidence>
<keyword evidence="3" id="KW-0464">Manganese</keyword>
<dbReference type="Gene3D" id="2.60.120.10">
    <property type="entry name" value="Jelly Rolls"/>
    <property type="match status" value="1"/>
</dbReference>
<protein>
    <recommendedName>
        <fullName evidence="8">D-lyxose ketol-isomerase</fullName>
        <ecNumber evidence="8">5.3.1.15</ecNumber>
    </recommendedName>
</protein>
<keyword evidence="10" id="KW-1185">Reference proteome</keyword>
<dbReference type="Pfam" id="PF07385">
    <property type="entry name" value="Lyx_isomer"/>
    <property type="match status" value="1"/>
</dbReference>
<dbReference type="InterPro" id="IPR011051">
    <property type="entry name" value="RmlC_Cupin_sf"/>
</dbReference>
<dbReference type="GO" id="GO:0047828">
    <property type="term" value="F:D-lyxose ketol-isomerase activity"/>
    <property type="evidence" value="ECO:0007669"/>
    <property type="project" value="UniProtKB-EC"/>
</dbReference>